<feature type="transmembrane region" description="Helical" evidence="2">
    <location>
        <begin position="550"/>
        <end position="569"/>
    </location>
</feature>
<feature type="transmembrane region" description="Helical" evidence="2">
    <location>
        <begin position="417"/>
        <end position="438"/>
    </location>
</feature>
<dbReference type="OrthoDB" id="191995at2759"/>
<evidence type="ECO:0000313" key="3">
    <source>
        <dbReference type="EMBL" id="PWN90741.1"/>
    </source>
</evidence>
<proteinExistence type="predicted"/>
<feature type="transmembrane region" description="Helical" evidence="2">
    <location>
        <begin position="524"/>
        <end position="544"/>
    </location>
</feature>
<dbReference type="RefSeq" id="XP_025377939.1">
    <property type="nucleotide sequence ID" value="XM_025524071.1"/>
</dbReference>
<feature type="transmembrane region" description="Helical" evidence="2">
    <location>
        <begin position="683"/>
        <end position="702"/>
    </location>
</feature>
<keyword evidence="4" id="KW-1185">Reference proteome</keyword>
<feature type="transmembrane region" description="Helical" evidence="2">
    <location>
        <begin position="622"/>
        <end position="640"/>
    </location>
</feature>
<dbReference type="PANTHER" id="PTHR36840:SF1">
    <property type="entry name" value="BLL5714 PROTEIN"/>
    <property type="match status" value="1"/>
</dbReference>
<dbReference type="EMBL" id="KZ819636">
    <property type="protein sequence ID" value="PWN90741.1"/>
    <property type="molecule type" value="Genomic_DNA"/>
</dbReference>
<protein>
    <submittedName>
        <fullName evidence="3">Uncharacterized protein</fullName>
    </submittedName>
</protein>
<dbReference type="Proteomes" id="UP000245768">
    <property type="component" value="Unassembled WGS sequence"/>
</dbReference>
<feature type="transmembrane region" description="Helical" evidence="2">
    <location>
        <begin position="314"/>
        <end position="335"/>
    </location>
</feature>
<feature type="transmembrane region" description="Helical" evidence="2">
    <location>
        <begin position="445"/>
        <end position="464"/>
    </location>
</feature>
<name>A0A316YNE7_9BASI</name>
<feature type="transmembrane region" description="Helical" evidence="2">
    <location>
        <begin position="590"/>
        <end position="610"/>
    </location>
</feature>
<evidence type="ECO:0000256" key="1">
    <source>
        <dbReference type="SAM" id="MobiDB-lite"/>
    </source>
</evidence>
<evidence type="ECO:0000256" key="2">
    <source>
        <dbReference type="SAM" id="Phobius"/>
    </source>
</evidence>
<organism evidence="3 4">
    <name type="scientific">Acaromyces ingoldii</name>
    <dbReference type="NCBI Taxonomy" id="215250"/>
    <lineage>
        <taxon>Eukaryota</taxon>
        <taxon>Fungi</taxon>
        <taxon>Dikarya</taxon>
        <taxon>Basidiomycota</taxon>
        <taxon>Ustilaginomycotina</taxon>
        <taxon>Exobasidiomycetes</taxon>
        <taxon>Exobasidiales</taxon>
        <taxon>Cryptobasidiaceae</taxon>
        <taxon>Acaromyces</taxon>
    </lineage>
</organism>
<feature type="region of interest" description="Disordered" evidence="1">
    <location>
        <begin position="178"/>
        <end position="200"/>
    </location>
</feature>
<dbReference type="STRING" id="215250.A0A316YNE7"/>
<feature type="compositionally biased region" description="Basic residues" evidence="1">
    <location>
        <begin position="1"/>
        <end position="12"/>
    </location>
</feature>
<accession>A0A316YNE7</accession>
<dbReference type="InParanoid" id="A0A316YNE7"/>
<keyword evidence="2" id="KW-1133">Transmembrane helix</keyword>
<feature type="compositionally biased region" description="Low complexity" evidence="1">
    <location>
        <begin position="81"/>
        <end position="113"/>
    </location>
</feature>
<feature type="transmembrane region" description="Helical" evidence="2">
    <location>
        <begin position="661"/>
        <end position="677"/>
    </location>
</feature>
<feature type="transmembrane region" description="Helical" evidence="2">
    <location>
        <begin position="470"/>
        <end position="489"/>
    </location>
</feature>
<keyword evidence="2" id="KW-0472">Membrane</keyword>
<sequence>MSFRRSSTRRPARNSGGRRSSVDSQGSVENPNAYGPFGSAYRDAPAAIEVEDHHYDTDGQAGHSHHHRADGSGTWHQVQLQGMAQPQSDPQQQHQNFSLPYHQYQHQQQQSSPSRGHEQKESDPSAYGLDPSHLDPDGMTSSANLVPGAQGQPMQPPYSRQDTEILTSDPNIVSADQRHDVQQHQELERHRTHKGHKNAFDHVHGGGGGHIAQHGEQIPIRLGHLFKRPLVRQWVLEDKLYREVDDREPSQFELFFDLVMVGIIHKLADGAAEAATGLNIAKFILVFYPAWSIWTDVRSYINVSGTDDVWQRMYILIIMILLMGYAANATGIIIADEKHDEAAATGEKSTSAEGATTAEHTGTATVEKRFALAAAAYLVKRSSEGGVNLEDIPLVREIGHTGYWFAEGYHHAISSAISFYLVAKFCRLSLFFVYGLLLPKFRKALWLNMVSLVIISCTYLPLIFLEDPGIIVILMCCGIILELSSRYIVAAAMQILHGKAKHAGHKTYIPAYSLPHMMERMTQFTILVVGEAIMNSVYVAYTGQFGPQTMFWRATLSVTISFLIIWLYFDNDSSRTFVHALKRHWLPSITFTHMHFPLCAGLILMSSAQAKLIADSSVEEGFYWFFSGSIGLVMLSMGILGILHKSLDRWRSSMIPKSARITFRFVLAVIFVILPQLRKWNSVEFLGAYAGLLGIAVAFETFGKLGAVGREYDPVRAEELRQQRKSKHADNAIPMYGLPSHNRSTSTAFSPEKASQHVRRTSMAAGMALSKAFNKDAVVKGPGQRASWHEYDDLTGAERGEEDVGIESELGKIETKEVSTGERWAYVAT</sequence>
<dbReference type="PANTHER" id="PTHR36840">
    <property type="entry name" value="BLL5714 PROTEIN"/>
    <property type="match status" value="1"/>
</dbReference>
<feature type="region of interest" description="Disordered" evidence="1">
    <location>
        <begin position="1"/>
        <end position="162"/>
    </location>
</feature>
<evidence type="ECO:0000313" key="4">
    <source>
        <dbReference type="Proteomes" id="UP000245768"/>
    </source>
</evidence>
<dbReference type="GeneID" id="37045987"/>
<keyword evidence="2" id="KW-0812">Transmembrane</keyword>
<reference evidence="3" key="1">
    <citation type="journal article" date="2018" name="Mol. Biol. Evol.">
        <title>Broad Genomic Sampling Reveals a Smut Pathogenic Ancestry of the Fungal Clade Ustilaginomycotina.</title>
        <authorList>
            <person name="Kijpornyongpan T."/>
            <person name="Mondo S.J."/>
            <person name="Barry K."/>
            <person name="Sandor L."/>
            <person name="Lee J."/>
            <person name="Lipzen A."/>
            <person name="Pangilinan J."/>
            <person name="LaButti K."/>
            <person name="Hainaut M."/>
            <person name="Henrissat B."/>
            <person name="Grigoriev I.V."/>
            <person name="Spatafora J.W."/>
            <person name="Aime M.C."/>
        </authorList>
    </citation>
    <scope>NUCLEOTIDE SEQUENCE [LARGE SCALE GENOMIC DNA]</scope>
    <source>
        <strain evidence="3">MCA 4198</strain>
    </source>
</reference>
<dbReference type="InterPro" id="IPR010640">
    <property type="entry name" value="Low_temperature_requirement_A"/>
</dbReference>
<dbReference type="AlphaFoldDB" id="A0A316YNE7"/>
<gene>
    <name evidence="3" type="ORF">FA10DRAFT_286418</name>
</gene>
<dbReference type="Pfam" id="PF06772">
    <property type="entry name" value="LtrA"/>
    <property type="match status" value="2"/>
</dbReference>
<feature type="compositionally biased region" description="Basic and acidic residues" evidence="1">
    <location>
        <begin position="178"/>
        <end position="189"/>
    </location>
</feature>